<evidence type="ECO:0000313" key="1">
    <source>
        <dbReference type="EMBL" id="KKL93371.1"/>
    </source>
</evidence>
<proteinExistence type="predicted"/>
<comment type="caution">
    <text evidence="1">The sequence shown here is derived from an EMBL/GenBank/DDBJ whole genome shotgun (WGS) entry which is preliminary data.</text>
</comment>
<organism evidence="1">
    <name type="scientific">marine sediment metagenome</name>
    <dbReference type="NCBI Taxonomy" id="412755"/>
    <lineage>
        <taxon>unclassified sequences</taxon>
        <taxon>metagenomes</taxon>
        <taxon>ecological metagenomes</taxon>
    </lineage>
</organism>
<protein>
    <submittedName>
        <fullName evidence="1">Uncharacterized protein</fullName>
    </submittedName>
</protein>
<sequence length="100" mass="11920">MIEANIIFKEGINTHLTLNVIFEDIGKEIETNSKLGFIEFNQLNERIPSYMHILGKILKKRAESFWDAEENTDKEITKLKIWMPKEEKKTYEEKDEEKDE</sequence>
<name>A0A0F9GRX9_9ZZZZ</name>
<gene>
    <name evidence="1" type="ORF">LCGC14_1875370</name>
</gene>
<accession>A0A0F9GRX9</accession>
<dbReference type="AlphaFoldDB" id="A0A0F9GRX9"/>
<dbReference type="EMBL" id="LAZR01019206">
    <property type="protein sequence ID" value="KKL93371.1"/>
    <property type="molecule type" value="Genomic_DNA"/>
</dbReference>
<reference evidence="1" key="1">
    <citation type="journal article" date="2015" name="Nature">
        <title>Complex archaea that bridge the gap between prokaryotes and eukaryotes.</title>
        <authorList>
            <person name="Spang A."/>
            <person name="Saw J.H."/>
            <person name="Jorgensen S.L."/>
            <person name="Zaremba-Niedzwiedzka K."/>
            <person name="Martijn J."/>
            <person name="Lind A.E."/>
            <person name="van Eijk R."/>
            <person name="Schleper C."/>
            <person name="Guy L."/>
            <person name="Ettema T.J."/>
        </authorList>
    </citation>
    <scope>NUCLEOTIDE SEQUENCE</scope>
</reference>